<dbReference type="InterPro" id="IPR006137">
    <property type="entry name" value="NADH_UbQ_OxRdtase-like_20kDa"/>
</dbReference>
<dbReference type="PATRIC" id="fig|1048808.3.peg.2919"/>
<feature type="domain" description="NADH:ubiquinone oxidoreductase-like 20kDa subunit" evidence="4">
    <location>
        <begin position="18"/>
        <end position="154"/>
    </location>
</feature>
<dbReference type="Gene3D" id="3.40.50.700">
    <property type="entry name" value="NADH:ubiquinone oxidoreductase-like, 20kDa subunit"/>
    <property type="match status" value="1"/>
</dbReference>
<dbReference type="PANTHER" id="PTHR42845">
    <property type="entry name" value="COENZYME F420-REDUCING HYDROGENASE, GAMMA SUBUNIT"/>
    <property type="match status" value="1"/>
</dbReference>
<keyword evidence="2" id="KW-0560">Oxidoreductase</keyword>
<comment type="cofactor">
    <cofactor evidence="1">
        <name>[3Fe-4S] cluster</name>
        <dbReference type="ChEBI" id="CHEBI:21137"/>
    </cofactor>
</comment>
<dbReference type="PANTHER" id="PTHR42845:SF2">
    <property type="entry name" value="F420-NON-REDUCING HYDROGENASE VHU SUBUNIT G"/>
    <property type="match status" value="1"/>
</dbReference>
<dbReference type="InterPro" id="IPR037024">
    <property type="entry name" value="NiFe_Hase_small_N_sf"/>
</dbReference>
<evidence type="ECO:0000256" key="1">
    <source>
        <dbReference type="ARBA" id="ARBA00001927"/>
    </source>
</evidence>
<sequence>MMMRETKPTLAVHKFSSCDGCQLALLNLGEALLELPNYLEIVHFAEAGPSDPTAHVDLALVEGSISTPEDIERIRQVRKNSDYLISIGACATAGGIQALRNLADAAAWMAALYPHPEQIEILPESGAIAAHVKVDLELPGCPVNSNQLLRALRDLLNGVEPVRERRALCMECKRQGLVCTLVSSGQPCLGPVTLAGCGALCPSQGRGCYGCYGPVESVHHESLAQRFSELGLDQAASARRFLFIQGGAPTFAEAGVRLRARAAEEE</sequence>
<dbReference type="GO" id="GO:0051538">
    <property type="term" value="F:3 iron, 4 sulfur cluster binding"/>
    <property type="evidence" value="ECO:0007669"/>
    <property type="project" value="UniProtKB-KW"/>
</dbReference>
<dbReference type="Pfam" id="PF01058">
    <property type="entry name" value="Oxidored_q6"/>
    <property type="match status" value="1"/>
</dbReference>
<evidence type="ECO:0000313" key="6">
    <source>
        <dbReference type="Proteomes" id="UP000004491"/>
    </source>
</evidence>
<evidence type="ECO:0000256" key="2">
    <source>
        <dbReference type="ARBA" id="ARBA00023002"/>
    </source>
</evidence>
<organism evidence="5 6">
    <name type="scientific">endosymbiont of Riftia pachyptila</name>
    <name type="common">vent Ph05</name>
    <dbReference type="NCBI Taxonomy" id="1048808"/>
    <lineage>
        <taxon>Bacteria</taxon>
        <taxon>Pseudomonadati</taxon>
        <taxon>Pseudomonadota</taxon>
        <taxon>Gammaproteobacteria</taxon>
        <taxon>sulfur-oxidizing symbionts</taxon>
    </lineage>
</organism>
<protein>
    <submittedName>
        <fullName evidence="5">Coenzyme F420-reducing hydrogenase, gamma subunit</fullName>
    </submittedName>
</protein>
<dbReference type="Proteomes" id="UP000004491">
    <property type="component" value="Unassembled WGS sequence"/>
</dbReference>
<dbReference type="InterPro" id="IPR051349">
    <property type="entry name" value="Hydrogenase_assoc-protein"/>
</dbReference>
<keyword evidence="3" id="KW-0408">Iron</keyword>
<evidence type="ECO:0000313" key="5">
    <source>
        <dbReference type="EMBL" id="EGV50128.1"/>
    </source>
</evidence>
<evidence type="ECO:0000256" key="3">
    <source>
        <dbReference type="ARBA" id="ARBA00023291"/>
    </source>
</evidence>
<comment type="caution">
    <text evidence="5">The sequence shown here is derived from an EMBL/GenBank/DDBJ whole genome shotgun (WGS) entry which is preliminary data.</text>
</comment>
<keyword evidence="3" id="KW-0479">Metal-binding</keyword>
<evidence type="ECO:0000259" key="4">
    <source>
        <dbReference type="Pfam" id="PF01058"/>
    </source>
</evidence>
<dbReference type="EMBL" id="AFOC01000106">
    <property type="protein sequence ID" value="EGV50128.1"/>
    <property type="molecule type" value="Genomic_DNA"/>
</dbReference>
<dbReference type="GO" id="GO:0016491">
    <property type="term" value="F:oxidoreductase activity"/>
    <property type="evidence" value="ECO:0007669"/>
    <property type="project" value="UniProtKB-KW"/>
</dbReference>
<gene>
    <name evidence="5" type="primary">frhG</name>
    <name evidence="5" type="ORF">Rifp1Sym_ea00070</name>
</gene>
<accession>G2DGX9</accession>
<keyword evidence="3" id="KW-0003">3Fe-4S</keyword>
<proteinExistence type="predicted"/>
<name>G2DGX9_9GAMM</name>
<dbReference type="AlphaFoldDB" id="G2DGX9"/>
<reference evidence="5" key="1">
    <citation type="journal article" date="2011" name="ISME J.">
        <title>The endosymbionts of the deep-sea tubeworms Riftia pachyptila and Tevnia jerichonana share an identical physiology as revealed by proteogenomic analyses.</title>
        <authorList>
            <person name="Gardebrecht A."/>
            <person name="Markert S."/>
            <person name="Felbeck H."/>
            <person name="Thuermer A."/>
            <person name="Albrecht D."/>
            <person name="Wollherr A."/>
            <person name="Kabisch J."/>
            <person name="Lehmann R."/>
            <person name="Daniel R."/>
            <person name="Liesegang H."/>
            <person name="Hecker M."/>
            <person name="Sievert S.M."/>
            <person name="Schweder T."/>
        </authorList>
    </citation>
    <scope>NUCLEOTIDE SEQUENCE [LARGE SCALE GENOMIC DNA]</scope>
</reference>
<keyword evidence="6" id="KW-1185">Reference proteome</keyword>
<keyword evidence="3" id="KW-0411">Iron-sulfur</keyword>
<dbReference type="SUPFAM" id="SSF56770">
    <property type="entry name" value="HydA/Nqo6-like"/>
    <property type="match status" value="1"/>
</dbReference>